<sequence length="452" mass="48453">MGKWTLEYHDEVLRNKIKNLVQGAIKRMKVEQDDPSITYEAFVEELDEGDAFTATLVDVLVKELAERKQRPNPGDRRLISERTAKSLRMQAAPLHVYRGSSLRDRARRSVPLPPPRPYGTTFHDILSDSDGDEEYGTMLGSSGQLEGAQINTDLYDAYLPSTYDLPGSMSRSSERNTISPHPPESSRSWLMNSPPPRSPSAGHATAGWLGLGGPGSSSLTRQGSIRRPHRSRTIDTSNEFAGFTSRRRSAIRNSTTQDDGPRGESSSDTIGRSSSVDATRLTEASSSATDTGARGGLDLSAWMARRRAGASSFGNITVDELGWPVANSNPSSSQMWYSLTASSPASPEPMSFAPLSRGSSTTDLNEDRRQVIAPRLRRGGLRPPESLLLHGPASPGTGSSLLRLASLSPPSPPAHVTSAPVEAAGESLTPPAQGTSVPPSASRAASPAIESR</sequence>
<evidence type="ECO:0000313" key="2">
    <source>
        <dbReference type="EMBL" id="TBU33081.1"/>
    </source>
</evidence>
<proteinExistence type="predicted"/>
<feature type="compositionally biased region" description="Low complexity" evidence="1">
    <location>
        <begin position="436"/>
        <end position="452"/>
    </location>
</feature>
<accession>A0A4Q9N2D0</accession>
<dbReference type="OrthoDB" id="3253137at2759"/>
<reference evidence="2" key="1">
    <citation type="submission" date="2019-01" db="EMBL/GenBank/DDBJ databases">
        <title>Draft genome sequences of three monokaryotic isolates of the white-rot basidiomycete fungus Dichomitus squalens.</title>
        <authorList>
            <consortium name="DOE Joint Genome Institute"/>
            <person name="Lopez S.C."/>
            <person name="Andreopoulos B."/>
            <person name="Pangilinan J."/>
            <person name="Lipzen A."/>
            <person name="Riley R."/>
            <person name="Ahrendt S."/>
            <person name="Ng V."/>
            <person name="Barry K."/>
            <person name="Daum C."/>
            <person name="Grigoriev I.V."/>
            <person name="Hilden K.S."/>
            <person name="Makela M.R."/>
            <person name="de Vries R.P."/>
        </authorList>
    </citation>
    <scope>NUCLEOTIDE SEQUENCE [LARGE SCALE GENOMIC DNA]</scope>
    <source>
        <strain evidence="2">OM18370.1</strain>
    </source>
</reference>
<gene>
    <name evidence="2" type="ORF">BD311DRAFT_685362</name>
</gene>
<feature type="region of interest" description="Disordered" evidence="1">
    <location>
        <begin position="166"/>
        <end position="295"/>
    </location>
</feature>
<feature type="compositionally biased region" description="Low complexity" evidence="1">
    <location>
        <begin position="399"/>
        <end position="408"/>
    </location>
</feature>
<evidence type="ECO:0000256" key="1">
    <source>
        <dbReference type="SAM" id="MobiDB-lite"/>
    </source>
</evidence>
<organism evidence="2">
    <name type="scientific">Dichomitus squalens</name>
    <dbReference type="NCBI Taxonomy" id="114155"/>
    <lineage>
        <taxon>Eukaryota</taxon>
        <taxon>Fungi</taxon>
        <taxon>Dikarya</taxon>
        <taxon>Basidiomycota</taxon>
        <taxon>Agaricomycotina</taxon>
        <taxon>Agaricomycetes</taxon>
        <taxon>Polyporales</taxon>
        <taxon>Polyporaceae</taxon>
        <taxon>Dichomitus</taxon>
    </lineage>
</organism>
<feature type="compositionally biased region" description="Polar residues" evidence="1">
    <location>
        <begin position="251"/>
        <end position="290"/>
    </location>
</feature>
<protein>
    <submittedName>
        <fullName evidence="2">Uncharacterized protein</fullName>
    </submittedName>
</protein>
<feature type="compositionally biased region" description="Polar residues" evidence="1">
    <location>
        <begin position="169"/>
        <end position="191"/>
    </location>
</feature>
<feature type="region of interest" description="Disordered" evidence="1">
    <location>
        <begin position="340"/>
        <end position="452"/>
    </location>
</feature>
<name>A0A4Q9N2D0_9APHY</name>
<dbReference type="Proteomes" id="UP000292957">
    <property type="component" value="Unassembled WGS sequence"/>
</dbReference>
<dbReference type="AlphaFoldDB" id="A0A4Q9N2D0"/>
<dbReference type="EMBL" id="ML143392">
    <property type="protein sequence ID" value="TBU33081.1"/>
    <property type="molecule type" value="Genomic_DNA"/>
</dbReference>